<proteinExistence type="predicted"/>
<evidence type="ECO:0000313" key="3">
    <source>
        <dbReference type="Proteomes" id="UP001162162"/>
    </source>
</evidence>
<comment type="caution">
    <text evidence="2">The sequence shown here is derived from an EMBL/GenBank/DDBJ whole genome shotgun (WGS) entry which is preliminary data.</text>
</comment>
<sequence>MILLFQAMWFEIIPAFSIVCASMAAPHYLAYVLNSLVVGNCFRRKLETREQRMQYLRDRRLADNPYEVLGLDRLKDECECDEEGNKESECECECECNEQDNNKME</sequence>
<protein>
    <submittedName>
        <fullName evidence="2">Uncharacterized protein</fullName>
    </submittedName>
</protein>
<gene>
    <name evidence="2" type="ORF">NQ318_011476</name>
</gene>
<evidence type="ECO:0000313" key="2">
    <source>
        <dbReference type="EMBL" id="KAJ8940094.1"/>
    </source>
</evidence>
<keyword evidence="1" id="KW-1133">Transmembrane helix</keyword>
<feature type="transmembrane region" description="Helical" evidence="1">
    <location>
        <begin position="12"/>
        <end position="42"/>
    </location>
</feature>
<accession>A0AAV8XMH6</accession>
<keyword evidence="3" id="KW-1185">Reference proteome</keyword>
<organism evidence="2 3">
    <name type="scientific">Aromia moschata</name>
    <dbReference type="NCBI Taxonomy" id="1265417"/>
    <lineage>
        <taxon>Eukaryota</taxon>
        <taxon>Metazoa</taxon>
        <taxon>Ecdysozoa</taxon>
        <taxon>Arthropoda</taxon>
        <taxon>Hexapoda</taxon>
        <taxon>Insecta</taxon>
        <taxon>Pterygota</taxon>
        <taxon>Neoptera</taxon>
        <taxon>Endopterygota</taxon>
        <taxon>Coleoptera</taxon>
        <taxon>Polyphaga</taxon>
        <taxon>Cucujiformia</taxon>
        <taxon>Chrysomeloidea</taxon>
        <taxon>Cerambycidae</taxon>
        <taxon>Cerambycinae</taxon>
        <taxon>Callichromatini</taxon>
        <taxon>Aromia</taxon>
    </lineage>
</organism>
<keyword evidence="1" id="KW-0472">Membrane</keyword>
<name>A0AAV8XMH6_9CUCU</name>
<evidence type="ECO:0000256" key="1">
    <source>
        <dbReference type="SAM" id="Phobius"/>
    </source>
</evidence>
<dbReference type="Pfam" id="PF15879">
    <property type="entry name" value="MWFE"/>
    <property type="match status" value="1"/>
</dbReference>
<dbReference type="InterPro" id="IPR017384">
    <property type="entry name" value="NADH_Ub_cplx-1_asu_su-1"/>
</dbReference>
<dbReference type="AlphaFoldDB" id="A0AAV8XMH6"/>
<dbReference type="EMBL" id="JAPWTK010000453">
    <property type="protein sequence ID" value="KAJ8940094.1"/>
    <property type="molecule type" value="Genomic_DNA"/>
</dbReference>
<keyword evidence="1" id="KW-0812">Transmembrane</keyword>
<dbReference type="Proteomes" id="UP001162162">
    <property type="component" value="Unassembled WGS sequence"/>
</dbReference>
<reference evidence="2" key="1">
    <citation type="journal article" date="2023" name="Insect Mol. Biol.">
        <title>Genome sequencing provides insights into the evolution of gene families encoding plant cell wall-degrading enzymes in longhorned beetles.</title>
        <authorList>
            <person name="Shin N.R."/>
            <person name="Okamura Y."/>
            <person name="Kirsch R."/>
            <person name="Pauchet Y."/>
        </authorList>
    </citation>
    <scope>NUCLEOTIDE SEQUENCE</scope>
    <source>
        <strain evidence="2">AMC_N1</strain>
    </source>
</reference>